<feature type="region of interest" description="Disordered" evidence="1">
    <location>
        <begin position="1"/>
        <end position="29"/>
    </location>
</feature>
<name>A0AAN6GGV6_9BASI</name>
<gene>
    <name evidence="3" type="ORF">OC842_001219</name>
</gene>
<evidence type="ECO:0008006" key="5">
    <source>
        <dbReference type="Google" id="ProtNLM"/>
    </source>
</evidence>
<feature type="compositionally biased region" description="Basic and acidic residues" evidence="1">
    <location>
        <begin position="1"/>
        <end position="12"/>
    </location>
</feature>
<feature type="compositionally biased region" description="Polar residues" evidence="1">
    <location>
        <begin position="15"/>
        <end position="25"/>
    </location>
</feature>
<evidence type="ECO:0000256" key="2">
    <source>
        <dbReference type="SAM" id="Phobius"/>
    </source>
</evidence>
<dbReference type="AlphaFoldDB" id="A0AAN6GGV6"/>
<feature type="transmembrane region" description="Helical" evidence="2">
    <location>
        <begin position="126"/>
        <end position="142"/>
    </location>
</feature>
<accession>A0AAN6GGV6</accession>
<feature type="transmembrane region" description="Helical" evidence="2">
    <location>
        <begin position="221"/>
        <end position="239"/>
    </location>
</feature>
<feature type="transmembrane region" description="Helical" evidence="2">
    <location>
        <begin position="154"/>
        <end position="171"/>
    </location>
</feature>
<organism evidence="3 4">
    <name type="scientific">Tilletia horrida</name>
    <dbReference type="NCBI Taxonomy" id="155126"/>
    <lineage>
        <taxon>Eukaryota</taxon>
        <taxon>Fungi</taxon>
        <taxon>Dikarya</taxon>
        <taxon>Basidiomycota</taxon>
        <taxon>Ustilaginomycotina</taxon>
        <taxon>Exobasidiomycetes</taxon>
        <taxon>Tilletiales</taxon>
        <taxon>Tilletiaceae</taxon>
        <taxon>Tilletia</taxon>
    </lineage>
</organism>
<feature type="transmembrane region" description="Helical" evidence="2">
    <location>
        <begin position="251"/>
        <end position="269"/>
    </location>
</feature>
<keyword evidence="2" id="KW-0472">Membrane</keyword>
<feature type="transmembrane region" description="Helical" evidence="2">
    <location>
        <begin position="315"/>
        <end position="334"/>
    </location>
</feature>
<feature type="transmembrane region" description="Helical" evidence="2">
    <location>
        <begin position="275"/>
        <end position="294"/>
    </location>
</feature>
<evidence type="ECO:0000313" key="3">
    <source>
        <dbReference type="EMBL" id="KAK0538696.1"/>
    </source>
</evidence>
<dbReference type="EMBL" id="JAPDMQ010000041">
    <property type="protein sequence ID" value="KAK0538696.1"/>
    <property type="molecule type" value="Genomic_DNA"/>
</dbReference>
<dbReference type="PANTHER" id="PTHR36840:SF1">
    <property type="entry name" value="BLL5714 PROTEIN"/>
    <property type="match status" value="1"/>
</dbReference>
<dbReference type="InterPro" id="IPR010640">
    <property type="entry name" value="Low_temperature_requirement_A"/>
</dbReference>
<feature type="transmembrane region" description="Helical" evidence="2">
    <location>
        <begin position="418"/>
        <end position="437"/>
    </location>
</feature>
<dbReference type="Proteomes" id="UP001176521">
    <property type="component" value="Unassembled WGS sequence"/>
</dbReference>
<keyword evidence="4" id="KW-1185">Reference proteome</keyword>
<feature type="transmembrane region" description="Helical" evidence="2">
    <location>
        <begin position="183"/>
        <end position="201"/>
    </location>
</feature>
<evidence type="ECO:0000313" key="4">
    <source>
        <dbReference type="Proteomes" id="UP001176521"/>
    </source>
</evidence>
<evidence type="ECO:0000256" key="1">
    <source>
        <dbReference type="SAM" id="MobiDB-lite"/>
    </source>
</evidence>
<protein>
    <recommendedName>
        <fullName evidence="5">Low temperature requirement protein A</fullName>
    </recommendedName>
</protein>
<comment type="caution">
    <text evidence="3">The sequence shown here is derived from an EMBL/GenBank/DDBJ whole genome shotgun (WGS) entry which is preliminary data.</text>
</comment>
<dbReference type="PANTHER" id="PTHR36840">
    <property type="entry name" value="BLL5714 PROTEIN"/>
    <property type="match status" value="1"/>
</dbReference>
<feature type="region of interest" description="Disordered" evidence="1">
    <location>
        <begin position="548"/>
        <end position="599"/>
    </location>
</feature>
<keyword evidence="2" id="KW-1133">Transmembrane helix</keyword>
<keyword evidence="2" id="KW-0812">Transmembrane</keyword>
<sequence length="599" mass="66218">MGGLDVDSKGKASETAASGSSSHNPHTMEHGASAHHLQYGDIKVASYAPAPAPMGEDELQALPAERLAEIGCSPRDVRHHRRELLDAEARRIHAKRRYLFRKPRALQYFRGHTLVRGEDERSSQRIELFFDLTFVGIIAVLAEEAIHDGTGAGLVRYVITYFGAWTIWSYMREIFNAFYCDDLFQRTLVVWIMALLIIYGNNAIHAEIPMGEPYSGRAATIGSYLLATASIFFTALYYSFHVKAFRLQIRVQSAIWLCSCGLWIAAIFASTRAAIGLSVAALILEYCTWVWVYSPPFKRLFKLRYSSAVNIEHEIERYADFFTLVMGEFLYSVVSGHPAGFGIHSSTGRAILCLMIAAAFQIMYMSSASSKSRTHPIRRNTPSAFVWFTIHIPIVSALTLCGDACAEFVKELEVSDGIRWMLCETYAIGMLGIWVLAMIEEERDAPGELFLHKSLRLLPRVVCALIATFLPLSSQEHLNTTQLLGILAGTASAAVLWEMFASLDGPNAPAEQAVEGLRTGDKSTPDHALKTPEWKGFPCLAEPGAFHVDASHQREQRRRGAGKDVAAEEEGQVSATGATALPAKDLSGDRTPSDDEDDE</sequence>
<dbReference type="Pfam" id="PF06772">
    <property type="entry name" value="LtrA"/>
    <property type="match status" value="1"/>
</dbReference>
<feature type="transmembrane region" description="Helical" evidence="2">
    <location>
        <begin position="346"/>
        <end position="364"/>
    </location>
</feature>
<proteinExistence type="predicted"/>
<feature type="transmembrane region" description="Helical" evidence="2">
    <location>
        <begin position="385"/>
        <end position="406"/>
    </location>
</feature>
<reference evidence="3" key="1">
    <citation type="journal article" date="2023" name="PhytoFront">
        <title>Draft Genome Resources of Seven Strains of Tilletia horrida, Causal Agent of Kernel Smut of Rice.</title>
        <authorList>
            <person name="Khanal S."/>
            <person name="Antony Babu S."/>
            <person name="Zhou X.G."/>
        </authorList>
    </citation>
    <scope>NUCLEOTIDE SEQUENCE</scope>
    <source>
        <strain evidence="3">TX3</strain>
    </source>
</reference>